<protein>
    <recommendedName>
        <fullName evidence="8">Zn(2)-C6 fungal-type domain-containing protein</fullName>
    </recommendedName>
</protein>
<evidence type="ECO:0000313" key="9">
    <source>
        <dbReference type="EMBL" id="KAF2857467.1"/>
    </source>
</evidence>
<evidence type="ECO:0000256" key="3">
    <source>
        <dbReference type="ARBA" id="ARBA00023015"/>
    </source>
</evidence>
<dbReference type="Pfam" id="PF04082">
    <property type="entry name" value="Fungal_trans"/>
    <property type="match status" value="1"/>
</dbReference>
<dbReference type="EMBL" id="MU006042">
    <property type="protein sequence ID" value="KAF2857467.1"/>
    <property type="molecule type" value="Genomic_DNA"/>
</dbReference>
<comment type="subcellular location">
    <subcellularLocation>
        <location evidence="1">Nucleus</location>
    </subcellularLocation>
</comment>
<evidence type="ECO:0000259" key="8">
    <source>
        <dbReference type="PROSITE" id="PS50048"/>
    </source>
</evidence>
<dbReference type="SMART" id="SM00066">
    <property type="entry name" value="GAL4"/>
    <property type="match status" value="1"/>
</dbReference>
<dbReference type="PANTHER" id="PTHR47540:SF6">
    <property type="entry name" value="ZN(II)2CYS6 TRANSCRIPTION FACTOR (EUROFUNG)"/>
    <property type="match status" value="1"/>
</dbReference>
<dbReference type="SMART" id="SM00906">
    <property type="entry name" value="Fungal_trans"/>
    <property type="match status" value="1"/>
</dbReference>
<dbReference type="GO" id="GO:0005634">
    <property type="term" value="C:nucleus"/>
    <property type="evidence" value="ECO:0007669"/>
    <property type="project" value="UniProtKB-SubCell"/>
</dbReference>
<dbReference type="Proteomes" id="UP000799421">
    <property type="component" value="Unassembled WGS sequence"/>
</dbReference>
<evidence type="ECO:0000256" key="1">
    <source>
        <dbReference type="ARBA" id="ARBA00004123"/>
    </source>
</evidence>
<keyword evidence="4" id="KW-0238">DNA-binding</keyword>
<sequence length="732" mass="81639">MSAGPAPQPEGMANAVPIPLQPKRRRTARACDECRRKKIKCDGRHPCAHCTAFGFECTYNQLSKRRRTPAAQYVERLEQRVRRAEQLLRIVCPGASLNDTQASEKARRLSSRDFSCASSTETASSGADSVVPSMAQLDVDDDGRWDYHGQSSSLPFIRKLQDHLGRPAGPEADPADVLSGRSQRSLSQPMHELPKDFLPEKAVAQRYCQYSLDRVAALLPVVHTPTFWQQLEQLYAAPTSEQPVDDSRFRALFYSVMALGHLAGGDETNAVERAFSYFKAAQRSLDIVDCRDLVSIQALVFMMVFLQSTAKLSECYIYLGIALRFAIRIGMHRSHAADFGPVETEMRKRVFWMLRQMDISIGAALGVPQTLSDNDVDQEFPAEVNDKNITNAGVAPVIDLNMTAFNHLTRLSLLLAKIVRNVYPTKPMAGSGGEGYAVRFAVIRELEEDLKQWKQGLPPELAADDPPEGLMRVQHMLRIAFTHTRLMLYRPFYHFVAARKRSVDKRAHVCAATCVNLSRTLIHITAQSEDRGLLHAACWFIVHSNLFAILSLLYFASENAEDGRTEAIVYDAYRGLDMLRAMSQRSPAADRCVIALMPIFDLLPKNLRRKQQAKDSRPTAALIVTKDNLWCPGPSVEAPEVFSTQSQSMPFDSTMQPFISIANPGLGNVLGEADLPDIESLEAQFPPSFETLDELAMPPSTGVFMWPNMFGLDASSFQGYEGVHWNPDFGFT</sequence>
<dbReference type="Gene3D" id="4.10.240.10">
    <property type="entry name" value="Zn(2)-C6 fungal-type DNA-binding domain"/>
    <property type="match status" value="1"/>
</dbReference>
<keyword evidence="6" id="KW-0539">Nucleus</keyword>
<accession>A0A6A7BRF5</accession>
<feature type="region of interest" description="Disordered" evidence="7">
    <location>
        <begin position="1"/>
        <end position="21"/>
    </location>
</feature>
<dbReference type="AlphaFoldDB" id="A0A6A7BRF5"/>
<evidence type="ECO:0000256" key="2">
    <source>
        <dbReference type="ARBA" id="ARBA00022723"/>
    </source>
</evidence>
<organism evidence="9 10">
    <name type="scientific">Piedraia hortae CBS 480.64</name>
    <dbReference type="NCBI Taxonomy" id="1314780"/>
    <lineage>
        <taxon>Eukaryota</taxon>
        <taxon>Fungi</taxon>
        <taxon>Dikarya</taxon>
        <taxon>Ascomycota</taxon>
        <taxon>Pezizomycotina</taxon>
        <taxon>Dothideomycetes</taxon>
        <taxon>Dothideomycetidae</taxon>
        <taxon>Capnodiales</taxon>
        <taxon>Piedraiaceae</taxon>
        <taxon>Piedraia</taxon>
    </lineage>
</organism>
<dbReference type="OrthoDB" id="422427at2759"/>
<dbReference type="CDD" id="cd00067">
    <property type="entry name" value="GAL4"/>
    <property type="match status" value="1"/>
</dbReference>
<keyword evidence="10" id="KW-1185">Reference proteome</keyword>
<evidence type="ECO:0000256" key="7">
    <source>
        <dbReference type="SAM" id="MobiDB-lite"/>
    </source>
</evidence>
<keyword evidence="5" id="KW-0804">Transcription</keyword>
<evidence type="ECO:0000256" key="6">
    <source>
        <dbReference type="ARBA" id="ARBA00023242"/>
    </source>
</evidence>
<dbReference type="GO" id="GO:0043565">
    <property type="term" value="F:sequence-specific DNA binding"/>
    <property type="evidence" value="ECO:0007669"/>
    <property type="project" value="TreeGrafter"/>
</dbReference>
<dbReference type="PROSITE" id="PS00463">
    <property type="entry name" value="ZN2_CY6_FUNGAL_1"/>
    <property type="match status" value="1"/>
</dbReference>
<dbReference type="PROSITE" id="PS50048">
    <property type="entry name" value="ZN2_CY6_FUNGAL_2"/>
    <property type="match status" value="1"/>
</dbReference>
<dbReference type="InterPro" id="IPR001138">
    <property type="entry name" value="Zn2Cys6_DnaBD"/>
</dbReference>
<name>A0A6A7BRF5_9PEZI</name>
<evidence type="ECO:0000256" key="4">
    <source>
        <dbReference type="ARBA" id="ARBA00023125"/>
    </source>
</evidence>
<gene>
    <name evidence="9" type="ORF">K470DRAFT_260803</name>
</gene>
<dbReference type="InterPro" id="IPR051711">
    <property type="entry name" value="Stress_Response_Reg"/>
</dbReference>
<evidence type="ECO:0000256" key="5">
    <source>
        <dbReference type="ARBA" id="ARBA00023163"/>
    </source>
</evidence>
<feature type="domain" description="Zn(2)-C6 fungal-type" evidence="8">
    <location>
        <begin position="30"/>
        <end position="59"/>
    </location>
</feature>
<keyword evidence="2" id="KW-0479">Metal-binding</keyword>
<dbReference type="GO" id="GO:0008270">
    <property type="term" value="F:zinc ion binding"/>
    <property type="evidence" value="ECO:0007669"/>
    <property type="project" value="InterPro"/>
</dbReference>
<dbReference type="GO" id="GO:0006351">
    <property type="term" value="P:DNA-templated transcription"/>
    <property type="evidence" value="ECO:0007669"/>
    <property type="project" value="InterPro"/>
</dbReference>
<keyword evidence="3" id="KW-0805">Transcription regulation</keyword>
<reference evidence="9" key="1">
    <citation type="journal article" date="2020" name="Stud. Mycol.">
        <title>101 Dothideomycetes genomes: a test case for predicting lifestyles and emergence of pathogens.</title>
        <authorList>
            <person name="Haridas S."/>
            <person name="Albert R."/>
            <person name="Binder M."/>
            <person name="Bloem J."/>
            <person name="Labutti K."/>
            <person name="Salamov A."/>
            <person name="Andreopoulos B."/>
            <person name="Baker S."/>
            <person name="Barry K."/>
            <person name="Bills G."/>
            <person name="Bluhm B."/>
            <person name="Cannon C."/>
            <person name="Castanera R."/>
            <person name="Culley D."/>
            <person name="Daum C."/>
            <person name="Ezra D."/>
            <person name="Gonzalez J."/>
            <person name="Henrissat B."/>
            <person name="Kuo A."/>
            <person name="Liang C."/>
            <person name="Lipzen A."/>
            <person name="Lutzoni F."/>
            <person name="Magnuson J."/>
            <person name="Mondo S."/>
            <person name="Nolan M."/>
            <person name="Ohm R."/>
            <person name="Pangilinan J."/>
            <person name="Park H.-J."/>
            <person name="Ramirez L."/>
            <person name="Alfaro M."/>
            <person name="Sun H."/>
            <person name="Tritt A."/>
            <person name="Yoshinaga Y."/>
            <person name="Zwiers L.-H."/>
            <person name="Turgeon B."/>
            <person name="Goodwin S."/>
            <person name="Spatafora J."/>
            <person name="Crous P."/>
            <person name="Grigoriev I."/>
        </authorList>
    </citation>
    <scope>NUCLEOTIDE SEQUENCE</scope>
    <source>
        <strain evidence="9">CBS 480.64</strain>
    </source>
</reference>
<dbReference type="GO" id="GO:0045944">
    <property type="term" value="P:positive regulation of transcription by RNA polymerase II"/>
    <property type="evidence" value="ECO:0007669"/>
    <property type="project" value="TreeGrafter"/>
</dbReference>
<dbReference type="InterPro" id="IPR036864">
    <property type="entry name" value="Zn2-C6_fun-type_DNA-bd_sf"/>
</dbReference>
<proteinExistence type="predicted"/>
<dbReference type="GO" id="GO:0000981">
    <property type="term" value="F:DNA-binding transcription factor activity, RNA polymerase II-specific"/>
    <property type="evidence" value="ECO:0007669"/>
    <property type="project" value="InterPro"/>
</dbReference>
<dbReference type="Pfam" id="PF00172">
    <property type="entry name" value="Zn_clus"/>
    <property type="match status" value="1"/>
</dbReference>
<dbReference type="CDD" id="cd12148">
    <property type="entry name" value="fungal_TF_MHR"/>
    <property type="match status" value="1"/>
</dbReference>
<dbReference type="SUPFAM" id="SSF57701">
    <property type="entry name" value="Zn2/Cys6 DNA-binding domain"/>
    <property type="match status" value="1"/>
</dbReference>
<feature type="region of interest" description="Disordered" evidence="7">
    <location>
        <begin position="164"/>
        <end position="188"/>
    </location>
</feature>
<dbReference type="InterPro" id="IPR007219">
    <property type="entry name" value="XnlR_reg_dom"/>
</dbReference>
<evidence type="ECO:0000313" key="10">
    <source>
        <dbReference type="Proteomes" id="UP000799421"/>
    </source>
</evidence>
<dbReference type="PANTHER" id="PTHR47540">
    <property type="entry name" value="THIAMINE REPRESSIBLE GENES REGULATORY PROTEIN THI5"/>
    <property type="match status" value="1"/>
</dbReference>